<organism evidence="13 14">
    <name type="scientific">Borborobacter arsenicus</name>
    <dbReference type="NCBI Taxonomy" id="1851146"/>
    <lineage>
        <taxon>Bacteria</taxon>
        <taxon>Pseudomonadati</taxon>
        <taxon>Pseudomonadota</taxon>
        <taxon>Alphaproteobacteria</taxon>
        <taxon>Hyphomicrobiales</taxon>
        <taxon>Phyllobacteriaceae</taxon>
        <taxon>Borborobacter</taxon>
    </lineage>
</organism>
<dbReference type="PANTHER" id="PTHR43848:SF5">
    <property type="entry name" value="SPERMIDINE_PUTRESCINE TRANSPORT SYSTEM PERMEASE PROTEIN POTC"/>
    <property type="match status" value="1"/>
</dbReference>
<evidence type="ECO:0000313" key="14">
    <source>
        <dbReference type="Proteomes" id="UP000281647"/>
    </source>
</evidence>
<dbReference type="Proteomes" id="UP000281647">
    <property type="component" value="Unassembled WGS sequence"/>
</dbReference>
<dbReference type="Pfam" id="PF00528">
    <property type="entry name" value="BPD_transp_1"/>
    <property type="match status" value="1"/>
</dbReference>
<reference evidence="13 14" key="1">
    <citation type="submission" date="2018-11" db="EMBL/GenBank/DDBJ databases">
        <title>Pseudaminobacter arsenicus sp. nov., an arsenic-resistant bacterium isolated from arsenic-rich aquifers.</title>
        <authorList>
            <person name="Mu Y."/>
        </authorList>
    </citation>
    <scope>NUCLEOTIDE SEQUENCE [LARGE SCALE GENOMIC DNA]</scope>
    <source>
        <strain evidence="13 14">CB3</strain>
    </source>
</reference>
<evidence type="ECO:0000256" key="5">
    <source>
        <dbReference type="ARBA" id="ARBA00022519"/>
    </source>
</evidence>
<dbReference type="InterPro" id="IPR035906">
    <property type="entry name" value="MetI-like_sf"/>
</dbReference>
<gene>
    <name evidence="13" type="ORF">EET67_21170</name>
</gene>
<feature type="transmembrane region" description="Helical" evidence="11">
    <location>
        <begin position="221"/>
        <end position="241"/>
    </location>
</feature>
<evidence type="ECO:0000256" key="7">
    <source>
        <dbReference type="ARBA" id="ARBA00022989"/>
    </source>
</evidence>
<keyword evidence="8 11" id="KW-0472">Membrane</keyword>
<dbReference type="GO" id="GO:0005886">
    <property type="term" value="C:plasma membrane"/>
    <property type="evidence" value="ECO:0007669"/>
    <property type="project" value="UniProtKB-SubCell"/>
</dbReference>
<comment type="caution">
    <text evidence="13">The sequence shown here is derived from an EMBL/GenBank/DDBJ whole genome shotgun (WGS) entry which is preliminary data.</text>
</comment>
<feature type="transmembrane region" description="Helical" evidence="11">
    <location>
        <begin position="152"/>
        <end position="172"/>
    </location>
</feature>
<feature type="transmembrane region" description="Helical" evidence="11">
    <location>
        <begin position="253"/>
        <end position="273"/>
    </location>
</feature>
<comment type="function">
    <text evidence="9">Required for the activity of the bacterial periplasmic transport system of putrescine and spermidine.</text>
</comment>
<keyword evidence="4" id="KW-1003">Cell membrane</keyword>
<evidence type="ECO:0000256" key="1">
    <source>
        <dbReference type="ARBA" id="ARBA00004429"/>
    </source>
</evidence>
<feature type="transmembrane region" description="Helical" evidence="11">
    <location>
        <begin position="21"/>
        <end position="50"/>
    </location>
</feature>
<feature type="domain" description="ABC transmembrane type-1" evidence="12">
    <location>
        <begin position="80"/>
        <end position="272"/>
    </location>
</feature>
<protein>
    <recommendedName>
        <fullName evidence="10">Spermidine/putrescine transport system permease protein PotC</fullName>
    </recommendedName>
</protein>
<dbReference type="InterPro" id="IPR051789">
    <property type="entry name" value="Bact_Polyamine_Transport"/>
</dbReference>
<dbReference type="CDD" id="cd06261">
    <property type="entry name" value="TM_PBP2"/>
    <property type="match status" value="1"/>
</dbReference>
<evidence type="ECO:0000256" key="11">
    <source>
        <dbReference type="RuleBase" id="RU363032"/>
    </source>
</evidence>
<comment type="similarity">
    <text evidence="2">Belongs to the binding-protein-dependent transport system permease family. CysTW subfamily.</text>
</comment>
<proteinExistence type="inferred from homology"/>
<feature type="transmembrane region" description="Helical" evidence="11">
    <location>
        <begin position="84"/>
        <end position="105"/>
    </location>
</feature>
<evidence type="ECO:0000256" key="4">
    <source>
        <dbReference type="ARBA" id="ARBA00022475"/>
    </source>
</evidence>
<comment type="subcellular location">
    <subcellularLocation>
        <location evidence="1">Cell inner membrane</location>
        <topology evidence="1">Multi-pass membrane protein</topology>
    </subcellularLocation>
    <subcellularLocation>
        <location evidence="11">Cell membrane</location>
        <topology evidence="11">Multi-pass membrane protein</topology>
    </subcellularLocation>
</comment>
<evidence type="ECO:0000313" key="13">
    <source>
        <dbReference type="EMBL" id="RUM95830.1"/>
    </source>
</evidence>
<accession>A0A432V0Z1</accession>
<sequence>MNAAIPQSGSKRRARTADQSLNRFAGFGTITVLLFAFLYLPIVILVVFSFNASNTISVWEGFTFKWYWIAAQNTDLHKAALNTLLIGGVATVVSVLLAIPAALVLSGRAETGSGGKYLLILSLPLMLPEIMIAIATLILFTTIGLNLGIGNVMIAHTVFCLPFALMPILARLRGMDHRLSEAAYDLYASRWQCFRLVVLPLLAPGIVTGAMLAFIVSFDNFIITLMVSGAGGTTLPLYIYGLVKTQMTPELNAISTGVLLLSLALLSTAFVLTKGRILGVSGMSE</sequence>
<evidence type="ECO:0000256" key="9">
    <source>
        <dbReference type="ARBA" id="ARBA00037216"/>
    </source>
</evidence>
<dbReference type="PROSITE" id="PS50928">
    <property type="entry name" value="ABC_TM1"/>
    <property type="match status" value="1"/>
</dbReference>
<name>A0A432V0Z1_9HYPH</name>
<dbReference type="GO" id="GO:0055085">
    <property type="term" value="P:transmembrane transport"/>
    <property type="evidence" value="ECO:0007669"/>
    <property type="project" value="InterPro"/>
</dbReference>
<keyword evidence="6 11" id="KW-0812">Transmembrane</keyword>
<feature type="transmembrane region" description="Helical" evidence="11">
    <location>
        <begin position="117"/>
        <end position="140"/>
    </location>
</feature>
<keyword evidence="5" id="KW-0997">Cell inner membrane</keyword>
<keyword evidence="7 11" id="KW-1133">Transmembrane helix</keyword>
<dbReference type="PANTHER" id="PTHR43848">
    <property type="entry name" value="PUTRESCINE TRANSPORT SYSTEM PERMEASE PROTEIN POTI"/>
    <property type="match status" value="1"/>
</dbReference>
<evidence type="ECO:0000256" key="3">
    <source>
        <dbReference type="ARBA" id="ARBA00022448"/>
    </source>
</evidence>
<evidence type="ECO:0000259" key="12">
    <source>
        <dbReference type="PROSITE" id="PS50928"/>
    </source>
</evidence>
<dbReference type="InterPro" id="IPR000515">
    <property type="entry name" value="MetI-like"/>
</dbReference>
<dbReference type="EMBL" id="RKST01000030">
    <property type="protein sequence ID" value="RUM95830.1"/>
    <property type="molecule type" value="Genomic_DNA"/>
</dbReference>
<evidence type="ECO:0000256" key="10">
    <source>
        <dbReference type="ARBA" id="ARBA00039580"/>
    </source>
</evidence>
<feature type="transmembrane region" description="Helical" evidence="11">
    <location>
        <begin position="193"/>
        <end position="215"/>
    </location>
</feature>
<evidence type="ECO:0000256" key="6">
    <source>
        <dbReference type="ARBA" id="ARBA00022692"/>
    </source>
</evidence>
<dbReference type="SUPFAM" id="SSF161098">
    <property type="entry name" value="MetI-like"/>
    <property type="match status" value="1"/>
</dbReference>
<evidence type="ECO:0000256" key="8">
    <source>
        <dbReference type="ARBA" id="ARBA00023136"/>
    </source>
</evidence>
<keyword evidence="14" id="KW-1185">Reference proteome</keyword>
<dbReference type="OrthoDB" id="9782004at2"/>
<evidence type="ECO:0000256" key="2">
    <source>
        <dbReference type="ARBA" id="ARBA00007069"/>
    </source>
</evidence>
<dbReference type="AlphaFoldDB" id="A0A432V0Z1"/>
<keyword evidence="3 11" id="KW-0813">Transport</keyword>
<dbReference type="Gene3D" id="1.10.3720.10">
    <property type="entry name" value="MetI-like"/>
    <property type="match status" value="1"/>
</dbReference>